<comment type="similarity">
    <text evidence="2 7">Belongs to the phospholipase D family.</text>
</comment>
<gene>
    <name evidence="11" type="ORF">BABINDRAFT_160393</name>
</gene>
<feature type="domain" description="PLD phosphodiesterase" evidence="10">
    <location>
        <begin position="739"/>
        <end position="766"/>
    </location>
</feature>
<dbReference type="InterPro" id="IPR025202">
    <property type="entry name" value="PLD-like_dom"/>
</dbReference>
<dbReference type="PANTHER" id="PTHR18896:SF76">
    <property type="entry name" value="PHOSPHOLIPASE"/>
    <property type="match status" value="1"/>
</dbReference>
<feature type="domain" description="PH" evidence="9">
    <location>
        <begin position="468"/>
        <end position="610"/>
    </location>
</feature>
<dbReference type="Pfam" id="PF13091">
    <property type="entry name" value="PLDc_2"/>
    <property type="match status" value="1"/>
</dbReference>
<evidence type="ECO:0000256" key="6">
    <source>
        <dbReference type="ARBA" id="ARBA00023098"/>
    </source>
</evidence>
<feature type="compositionally biased region" description="Basic residues" evidence="8">
    <location>
        <begin position="321"/>
        <end position="330"/>
    </location>
</feature>
<feature type="region of interest" description="Disordered" evidence="8">
    <location>
        <begin position="1225"/>
        <end position="1252"/>
    </location>
</feature>
<dbReference type="PROSITE" id="PS50003">
    <property type="entry name" value="PH_DOMAIN"/>
    <property type="match status" value="1"/>
</dbReference>
<dbReference type="GO" id="GO:0009395">
    <property type="term" value="P:phospholipid catabolic process"/>
    <property type="evidence" value="ECO:0007669"/>
    <property type="project" value="TreeGrafter"/>
</dbReference>
<keyword evidence="6" id="KW-0443">Lipid metabolism</keyword>
<dbReference type="Pfam" id="PF00614">
    <property type="entry name" value="PLDc"/>
    <property type="match status" value="1"/>
</dbReference>
<keyword evidence="4 7" id="KW-0378">Hydrolase</keyword>
<reference evidence="12" key="1">
    <citation type="submission" date="2016-05" db="EMBL/GenBank/DDBJ databases">
        <title>Comparative genomics of biotechnologically important yeasts.</title>
        <authorList>
            <consortium name="DOE Joint Genome Institute"/>
            <person name="Riley R."/>
            <person name="Haridas S."/>
            <person name="Wolfe K.H."/>
            <person name="Lopes M.R."/>
            <person name="Hittinger C.T."/>
            <person name="Goker M."/>
            <person name="Salamov A."/>
            <person name="Wisecaver J."/>
            <person name="Long T.M."/>
            <person name="Aerts A.L."/>
            <person name="Barry K."/>
            <person name="Choi C."/>
            <person name="Clum A."/>
            <person name="Coughlan A.Y."/>
            <person name="Deshpande S."/>
            <person name="Douglass A.P."/>
            <person name="Hanson S.J."/>
            <person name="Klenk H.-P."/>
            <person name="Labutti K."/>
            <person name="Lapidus A."/>
            <person name="Lindquist E."/>
            <person name="Lipzen A."/>
            <person name="Meier-Kolthoff J.P."/>
            <person name="Ohm R.A."/>
            <person name="Otillar R.P."/>
            <person name="Pangilinan J."/>
            <person name="Peng Y."/>
            <person name="Rokas A."/>
            <person name="Rosa C.A."/>
            <person name="Scheuner C."/>
            <person name="Sibirny A.A."/>
            <person name="Slot J.C."/>
            <person name="Stielow J.B."/>
            <person name="Sun H."/>
            <person name="Kurtzman C.P."/>
            <person name="Blackwell M."/>
            <person name="Grigoriev I.V."/>
            <person name="Jeffries T.W."/>
        </authorList>
    </citation>
    <scope>NUCLEOTIDE SEQUENCE [LARGE SCALE GENOMIC DNA]</scope>
    <source>
        <strain evidence="12">NRRL Y-12698</strain>
    </source>
</reference>
<dbReference type="Gene3D" id="3.30.870.10">
    <property type="entry name" value="Endonuclease Chain A"/>
    <property type="match status" value="2"/>
</dbReference>
<keyword evidence="5 7" id="KW-0442">Lipid degradation</keyword>
<dbReference type="CDD" id="cd09141">
    <property type="entry name" value="PLDc_vPLD1_2_yPLD_like_2"/>
    <property type="match status" value="1"/>
</dbReference>
<evidence type="ECO:0000313" key="11">
    <source>
        <dbReference type="EMBL" id="ODQ80959.1"/>
    </source>
</evidence>
<evidence type="ECO:0000256" key="1">
    <source>
        <dbReference type="ARBA" id="ARBA00000798"/>
    </source>
</evidence>
<name>A0A1E3QTG1_9ASCO</name>
<dbReference type="InterPro" id="IPR001736">
    <property type="entry name" value="PLipase_D/transphosphatidylase"/>
</dbReference>
<dbReference type="InterPro" id="IPR016555">
    <property type="entry name" value="PLipase_D_euk"/>
</dbReference>
<keyword evidence="3" id="KW-0677">Repeat</keyword>
<dbReference type="CDD" id="cd09138">
    <property type="entry name" value="PLDc_vPLD1_2_yPLD_like_1"/>
    <property type="match status" value="1"/>
</dbReference>
<dbReference type="InterPro" id="IPR001849">
    <property type="entry name" value="PH_domain"/>
</dbReference>
<dbReference type="PANTHER" id="PTHR18896">
    <property type="entry name" value="PHOSPHOLIPASE D"/>
    <property type="match status" value="1"/>
</dbReference>
<feature type="region of interest" description="Disordered" evidence="8">
    <location>
        <begin position="1513"/>
        <end position="1587"/>
    </location>
</feature>
<feature type="domain" description="PLD phosphodiesterase" evidence="10">
    <location>
        <begin position="1043"/>
        <end position="1070"/>
    </location>
</feature>
<evidence type="ECO:0000256" key="4">
    <source>
        <dbReference type="ARBA" id="ARBA00022801"/>
    </source>
</evidence>
<feature type="compositionally biased region" description="Basic and acidic residues" evidence="8">
    <location>
        <begin position="35"/>
        <end position="48"/>
    </location>
</feature>
<dbReference type="EC" id="3.1.4.4" evidence="7"/>
<dbReference type="InterPro" id="IPR011993">
    <property type="entry name" value="PH-like_dom_sf"/>
</dbReference>
<feature type="compositionally biased region" description="Basic residues" evidence="8">
    <location>
        <begin position="1565"/>
        <end position="1584"/>
    </location>
</feature>
<evidence type="ECO:0000256" key="5">
    <source>
        <dbReference type="ARBA" id="ARBA00022963"/>
    </source>
</evidence>
<feature type="region of interest" description="Disordered" evidence="8">
    <location>
        <begin position="1"/>
        <end position="150"/>
    </location>
</feature>
<keyword evidence="12" id="KW-1185">Reference proteome</keyword>
<accession>A0A1E3QTG1</accession>
<evidence type="ECO:0000256" key="8">
    <source>
        <dbReference type="SAM" id="MobiDB-lite"/>
    </source>
</evidence>
<evidence type="ECO:0000259" key="10">
    <source>
        <dbReference type="PROSITE" id="PS50035"/>
    </source>
</evidence>
<feature type="region of interest" description="Disordered" evidence="8">
    <location>
        <begin position="1345"/>
        <end position="1390"/>
    </location>
</feature>
<dbReference type="PROSITE" id="PS50035">
    <property type="entry name" value="PLD"/>
    <property type="match status" value="2"/>
</dbReference>
<dbReference type="Gene3D" id="2.30.29.30">
    <property type="entry name" value="Pleckstrin-homology domain (PH domain)/Phosphotyrosine-binding domain (PTB)"/>
    <property type="match status" value="1"/>
</dbReference>
<dbReference type="GO" id="GO:0004630">
    <property type="term" value="F:phospholipase D activity"/>
    <property type="evidence" value="ECO:0007669"/>
    <property type="project" value="UniProtKB-UniRule"/>
</dbReference>
<evidence type="ECO:0000313" key="12">
    <source>
        <dbReference type="Proteomes" id="UP000094336"/>
    </source>
</evidence>
<feature type="compositionally biased region" description="Polar residues" evidence="8">
    <location>
        <begin position="89"/>
        <end position="125"/>
    </location>
</feature>
<feature type="compositionally biased region" description="Low complexity" evidence="8">
    <location>
        <begin position="390"/>
        <end position="406"/>
    </location>
</feature>
<dbReference type="EMBL" id="KV454428">
    <property type="protein sequence ID" value="ODQ80959.1"/>
    <property type="molecule type" value="Genomic_DNA"/>
</dbReference>
<proteinExistence type="inferred from homology"/>
<dbReference type="FunFam" id="3.30.870.10:FF:000011">
    <property type="entry name" value="Phospholipase"/>
    <property type="match status" value="1"/>
</dbReference>
<dbReference type="PIRSF" id="PIRSF009376">
    <property type="entry name" value="Phospholipase_D_euk"/>
    <property type="match status" value="1"/>
</dbReference>
<protein>
    <recommendedName>
        <fullName evidence="7">Phospholipase</fullName>
        <ecNumber evidence="7">3.1.4.4</ecNumber>
    </recommendedName>
</protein>
<dbReference type="InterPro" id="IPR015679">
    <property type="entry name" value="PLipase_D_fam"/>
</dbReference>
<feature type="region of interest" description="Disordered" evidence="8">
    <location>
        <begin position="390"/>
        <end position="412"/>
    </location>
</feature>
<evidence type="ECO:0000259" key="9">
    <source>
        <dbReference type="PROSITE" id="PS50003"/>
    </source>
</evidence>
<dbReference type="SUPFAM" id="SSF50729">
    <property type="entry name" value="PH domain-like"/>
    <property type="match status" value="1"/>
</dbReference>
<evidence type="ECO:0000256" key="2">
    <source>
        <dbReference type="ARBA" id="ARBA00008664"/>
    </source>
</evidence>
<evidence type="ECO:0000256" key="3">
    <source>
        <dbReference type="ARBA" id="ARBA00022737"/>
    </source>
</evidence>
<feature type="region of interest" description="Disordered" evidence="8">
    <location>
        <begin position="318"/>
        <end position="346"/>
    </location>
</feature>
<dbReference type="GO" id="GO:0006654">
    <property type="term" value="P:phosphatidic acid biosynthetic process"/>
    <property type="evidence" value="ECO:0007669"/>
    <property type="project" value="InterPro"/>
</dbReference>
<dbReference type="Proteomes" id="UP000094336">
    <property type="component" value="Unassembled WGS sequence"/>
</dbReference>
<dbReference type="SMART" id="SM00155">
    <property type="entry name" value="PLDc"/>
    <property type="match status" value="2"/>
</dbReference>
<dbReference type="RefSeq" id="XP_018986287.1">
    <property type="nucleotide sequence ID" value="XM_019128205.1"/>
</dbReference>
<dbReference type="SUPFAM" id="SSF56024">
    <property type="entry name" value="Phospholipase D/nuclease"/>
    <property type="match status" value="2"/>
</dbReference>
<dbReference type="SMART" id="SM00233">
    <property type="entry name" value="PH"/>
    <property type="match status" value="1"/>
</dbReference>
<dbReference type="STRING" id="984486.A0A1E3QTG1"/>
<sequence length="1635" mass="186039">MTFEEEPAPEVLTEIAPNTKKKRMSLGNIWSPAFRNDHFNGQAKEDHPGNLQETPKEMANPLSISKKREDERETRYENLDDVDRARSSVVESETEPQPFSGEQSDPNTTRAETIRSNGASNTNSHFFKRPKSITATQGDETETSHERPSWYRSLSTFGAQDSTKWKDFRQALMQFKGKNRTDTPAQVAPEASERDTLARQRASELVTSLVAGVPAALFAGSIFLKDEHGTRRSPLLLSLLGFTLTDITPKLHHKNRKYRIDLEYGVGPNRLRWFVLKDTKDFIQLHSRLKVLFFQEKALALRMNKRVELPKFPRFSETRVPRHHHHHRKASTAIPETASVDGLPYTPGSASLNGGDGVSAVPENDLSSNILPCDESIALPTSFRSRLRSMASRGSMSDSSSDNPSPRTFNHKQKHVRLSLKVAEFQRLLEVYLLELTYALTIRPQSNRLFQFFELSPIGLMLASETGYLGKQGYLIVRSSAKAQGWRVSHFRARDFKAMVDRHTNKWFMIRHSYVMYVADINSTTPLEVFLVDNSFKVSYAGDDDTGFLADDDVHSLDNESLYDGDKAIASTKRPHFTITLENGEREIKMVARSKEQMRLWIKSLSNMQTKTIWARDHRFESFSPVRENCFAQWFVDGRDYFWAVSSAMEMAKDTIYIHDWWLSPELYMRRPANGNQQWRLDRILKRKAEQGVKIFVILYRNVGSTVSTDSLWAKHSLLDLHQNIHVIRSPNQLLQNTYFWAHHEKLCVVDHTVGFLGGIDLCYGRFDTPDHVLTDEAREAFAQNLTSNPSQFQMFPGKDYSNPRVKDFFDLDKPYEEMYDRQVTPRMPWHDIHMVTAGQPARDLARHFVQRWNYLLRQKRPSRPTPLLLPPPEFTNPEIEALGLQGTCEVQLLRSCCNWSLGLKDHEQSIQNAYLKLIETSEHFVYIENQFFITASAWDGVVIKNRIGDALVDRIIRAHKEGTAWRACIVIPLMPGFEAEVDEPEGSAIRIIMQCQFMSISRGPTSIFAKLRMVGIDPDDYIQFFSLRKWARIGPKKNIVSEQLYIHAKAMVVDDRVAIIGSANINERSMRGVRDSEFAAVVRDREVVHTKMNGAPYSAGLFAHSLRMRLMREHLGIDVDIIELVERRFNALERLAKSEEGLKAATAKFKTPEGALASAMVELGAREVMGEAEGTQKWKLFQSTNGFNDAVLDMSNDVEDLPPHLNQPPPPPLSFNHRAGEENAGIRDKKNFSSDARVQNNAKHREDVEGNGPDRFGLKAYKKYALKALALMAEWAQVTVKGSGAPFVPAFDQVSEFLHNDTDIDGLGEMSKESEVSLTERNAERWTMLKRVAYLQRVAAKHHKNTAKLHGNGSGSAKTGSIDPEAADPAGSSAVKEHPESESPGGLEIPIVSLDEQGVSHLLETMKPDSRYEKFIDPYGFEDPLDEEFYEDVWFENAYRNTKLFRTVFHCQPDDAVTTWKEYKNYSKLNAAFWLSQTNNTSKHNHTDEESDDGSNEVGSIFVKEFGENDRGVIGMVPPGSKNQNSNEMLDVKNGSPREGTHRDRAGTPVSEESEGNREDRGPRLRKRAGTFGTRHKRPRHHGDRIFDRQTAEKICSEVQGHLVLFPVDWLYKEVDSGNFFYSADRIPPIEIYD</sequence>
<evidence type="ECO:0000256" key="7">
    <source>
        <dbReference type="PIRNR" id="PIRNR009376"/>
    </source>
</evidence>
<dbReference type="GO" id="GO:0035556">
    <property type="term" value="P:intracellular signal transduction"/>
    <property type="evidence" value="ECO:0007669"/>
    <property type="project" value="InterPro"/>
</dbReference>
<dbReference type="OrthoDB" id="14911at2759"/>
<comment type="catalytic activity">
    <reaction evidence="1 7">
        <text>a 1,2-diacyl-sn-glycero-3-phosphocholine + H2O = a 1,2-diacyl-sn-glycero-3-phosphate + choline + H(+)</text>
        <dbReference type="Rhea" id="RHEA:14445"/>
        <dbReference type="ChEBI" id="CHEBI:15354"/>
        <dbReference type="ChEBI" id="CHEBI:15377"/>
        <dbReference type="ChEBI" id="CHEBI:15378"/>
        <dbReference type="ChEBI" id="CHEBI:57643"/>
        <dbReference type="ChEBI" id="CHEBI:58608"/>
        <dbReference type="EC" id="3.1.4.4"/>
    </reaction>
</comment>
<dbReference type="CDD" id="cd01254">
    <property type="entry name" value="PH_PLD"/>
    <property type="match status" value="1"/>
</dbReference>
<dbReference type="GeneID" id="30146058"/>
<organism evidence="11 12">
    <name type="scientific">Babjeviella inositovora NRRL Y-12698</name>
    <dbReference type="NCBI Taxonomy" id="984486"/>
    <lineage>
        <taxon>Eukaryota</taxon>
        <taxon>Fungi</taxon>
        <taxon>Dikarya</taxon>
        <taxon>Ascomycota</taxon>
        <taxon>Saccharomycotina</taxon>
        <taxon>Pichiomycetes</taxon>
        <taxon>Serinales incertae sedis</taxon>
        <taxon>Babjeviella</taxon>
    </lineage>
</organism>
<feature type="compositionally biased region" description="Basic and acidic residues" evidence="8">
    <location>
        <begin position="66"/>
        <end position="86"/>
    </location>
</feature>
<feature type="region of interest" description="Disordered" evidence="8">
    <location>
        <begin position="1201"/>
        <end position="1220"/>
    </location>
</feature>